<dbReference type="Pfam" id="PF26639">
    <property type="entry name" value="Het-6_barrel"/>
    <property type="match status" value="1"/>
</dbReference>
<gene>
    <name evidence="1" type="ORF">B5807_05131</name>
</gene>
<evidence type="ECO:0000313" key="2">
    <source>
        <dbReference type="Proteomes" id="UP000193240"/>
    </source>
</evidence>
<evidence type="ECO:0008006" key="3">
    <source>
        <dbReference type="Google" id="ProtNLM"/>
    </source>
</evidence>
<dbReference type="AlphaFoldDB" id="A0A1Y2M446"/>
<proteinExistence type="predicted"/>
<dbReference type="PANTHER" id="PTHR24148">
    <property type="entry name" value="ANKYRIN REPEAT DOMAIN-CONTAINING PROTEIN 39 HOMOLOG-RELATED"/>
    <property type="match status" value="1"/>
</dbReference>
<accession>A0A1Y2M446</accession>
<protein>
    <recommendedName>
        <fullName evidence="3">Heterokaryon incompatibility domain-containing protein</fullName>
    </recommendedName>
</protein>
<evidence type="ECO:0000313" key="1">
    <source>
        <dbReference type="EMBL" id="OSS49988.1"/>
    </source>
</evidence>
<keyword evidence="2" id="KW-1185">Reference proteome</keyword>
<organism evidence="1 2">
    <name type="scientific">Epicoccum nigrum</name>
    <name type="common">Soil fungus</name>
    <name type="synonym">Epicoccum purpurascens</name>
    <dbReference type="NCBI Taxonomy" id="105696"/>
    <lineage>
        <taxon>Eukaryota</taxon>
        <taxon>Fungi</taxon>
        <taxon>Dikarya</taxon>
        <taxon>Ascomycota</taxon>
        <taxon>Pezizomycotina</taxon>
        <taxon>Dothideomycetes</taxon>
        <taxon>Pleosporomycetidae</taxon>
        <taxon>Pleosporales</taxon>
        <taxon>Pleosporineae</taxon>
        <taxon>Didymellaceae</taxon>
        <taxon>Epicoccum</taxon>
    </lineage>
</organism>
<dbReference type="PANTHER" id="PTHR24148:SF64">
    <property type="entry name" value="HETEROKARYON INCOMPATIBILITY DOMAIN-CONTAINING PROTEIN"/>
    <property type="match status" value="1"/>
</dbReference>
<dbReference type="InterPro" id="IPR052895">
    <property type="entry name" value="HetReg/Transcr_Mod"/>
</dbReference>
<dbReference type="Proteomes" id="UP000193240">
    <property type="component" value="Unassembled WGS sequence"/>
</dbReference>
<dbReference type="InParanoid" id="A0A1Y2M446"/>
<name>A0A1Y2M446_EPING</name>
<sequence length="336" mass="38314">MGLLKEMDPIVPHFTNAVSTPELYTSFSRYVLSKPIRDPHWWRYVNLSFNLRRTNGLPSWVPDLHYQRAPYICQPQSIREFQPSDAIRFKASTSRNTVVMGDRPDEIIFRGTSVDSIVLVHPPPPRFHYFYDAAGKSPASREEDARSRVTQFADLSEPYSRLKDTYWRALMGGNTYNVKPTYIDFTQDTWTSFLTALHQLATTQDKVYQLFKAGLIDRTDASADKYLTAEDWATLRSSPLQAEATPEAAHLLKLCRLAERQLFNTARGRFGFALRGVQEGDLVVVLEGSPTPHVIRRAGNRDGSERYVFVGDAYVHGLMCGEAEELVIEKRELVFV</sequence>
<dbReference type="STRING" id="105696.A0A1Y2M446"/>
<dbReference type="EMBL" id="KZ107842">
    <property type="protein sequence ID" value="OSS49988.1"/>
    <property type="molecule type" value="Genomic_DNA"/>
</dbReference>
<reference evidence="1 2" key="1">
    <citation type="journal article" date="2017" name="Genome Announc.">
        <title>Genome sequence of the saprophytic ascomycete Epicoccum nigrum ICMP 19927 strain isolated from New Zealand.</title>
        <authorList>
            <person name="Fokin M."/>
            <person name="Fleetwood D."/>
            <person name="Weir B.S."/>
            <person name="Villas-Boas S.G."/>
        </authorList>
    </citation>
    <scope>NUCLEOTIDE SEQUENCE [LARGE SCALE GENOMIC DNA]</scope>
    <source>
        <strain evidence="1 2">ICMP 19927</strain>
    </source>
</reference>